<gene>
    <name evidence="10" type="ORF">BKCO1_4600082</name>
</gene>
<dbReference type="Pfam" id="PF08652">
    <property type="entry name" value="RAI1"/>
    <property type="match status" value="1"/>
</dbReference>
<dbReference type="PANTHER" id="PTHR12395:SF9">
    <property type="entry name" value="DECAPPING AND EXORIBONUCLEASE PROTEIN"/>
    <property type="match status" value="1"/>
</dbReference>
<dbReference type="GO" id="GO:0110155">
    <property type="term" value="P:NAD-cap decapping"/>
    <property type="evidence" value="ECO:0007669"/>
    <property type="project" value="TreeGrafter"/>
</dbReference>
<evidence type="ECO:0000256" key="3">
    <source>
        <dbReference type="ARBA" id="ARBA00044676"/>
    </source>
</evidence>
<comment type="cofactor">
    <cofactor evidence="1 7">
        <name>a divalent metal cation</name>
        <dbReference type="ChEBI" id="CHEBI:60240"/>
    </cofactor>
</comment>
<comment type="caution">
    <text evidence="10">The sequence shown here is derived from an EMBL/GenBank/DDBJ whole genome shotgun (WGS) entry which is preliminary data.</text>
</comment>
<comment type="catalytic activity">
    <reaction evidence="4">
        <text>a 5'-end triphospho-ribonucleoside in mRNA + H2O = a 5'-end phospho-ribonucleoside in mRNA + diphosphate + H(+)</text>
        <dbReference type="Rhea" id="RHEA:78683"/>
        <dbReference type="Rhea" id="RHEA-COMP:15692"/>
        <dbReference type="Rhea" id="RHEA-COMP:17164"/>
        <dbReference type="ChEBI" id="CHEBI:15377"/>
        <dbReference type="ChEBI" id="CHEBI:15378"/>
        <dbReference type="ChEBI" id="CHEBI:33019"/>
        <dbReference type="ChEBI" id="CHEBI:138282"/>
        <dbReference type="ChEBI" id="CHEBI:167618"/>
    </reaction>
    <physiologicalReaction direction="left-to-right" evidence="4">
        <dbReference type="Rhea" id="RHEA:78684"/>
    </physiologicalReaction>
</comment>
<feature type="region of interest" description="Disordered" evidence="8">
    <location>
        <begin position="396"/>
        <end position="492"/>
    </location>
</feature>
<comment type="catalytic activity">
    <reaction evidence="6">
        <text>a 5'-end NAD(+)-phospho-ribonucleoside in mRNA + H2O = a 5'-end phospho-ribonucleoside in mRNA + NAD(+) + H(+)</text>
        <dbReference type="Rhea" id="RHEA:60880"/>
        <dbReference type="Rhea" id="RHEA-COMP:15692"/>
        <dbReference type="Rhea" id="RHEA-COMP:15698"/>
        <dbReference type="ChEBI" id="CHEBI:15377"/>
        <dbReference type="ChEBI" id="CHEBI:15378"/>
        <dbReference type="ChEBI" id="CHEBI:57540"/>
        <dbReference type="ChEBI" id="CHEBI:138282"/>
        <dbReference type="ChEBI" id="CHEBI:144029"/>
    </reaction>
    <physiologicalReaction direction="left-to-right" evidence="6">
        <dbReference type="Rhea" id="RHEA:60881"/>
    </physiologicalReaction>
</comment>
<accession>A0A1J9RGF3</accession>
<dbReference type="EC" id="3.6.1.-" evidence="7"/>
<keyword evidence="7" id="KW-0547">Nucleotide-binding</keyword>
<keyword evidence="7" id="KW-0694">RNA-binding</keyword>
<comment type="function">
    <text evidence="5">Decapping enzyme for NAD-capped RNAs: specifically hydrolyzes the nicotinamide adenine dinucleotide (NAD) cap from a subset of RNAs by removing the entire NAD moiety from the 5'-end of an NAD-capped RNA. The NAD-cap is present at the 5'-end of some RNAs and snoRNAs. In contrast to the canonical 5'-end N7 methylguanosine (m7G) cap, the NAD cap promotes mRNA decay. Also acts as a non-canonical decapping enzyme that removes the entire cap structure of m7G capped or incompletely capped RNAs. Has decapping activity toward incomplete 5'-end m7G cap mRNAs such as unmethylated 5'-end-capped RNA (cap0), while it has no activity toward 2'-O-ribose methylated m7G cap (cap1). Also possesses RNA 5'-pyrophosphohydrolase activity by hydrolyzing the 5'-end triphosphate to release pyrophosphates. Stimulates exoribonuclease activity of Rat1, allowing it to degrade RNAs with stable secondary structure more effectively.</text>
</comment>
<dbReference type="GO" id="GO:0005634">
    <property type="term" value="C:nucleus"/>
    <property type="evidence" value="ECO:0007669"/>
    <property type="project" value="UniProtKB-SubCell"/>
</dbReference>
<evidence type="ECO:0000313" key="11">
    <source>
        <dbReference type="Proteomes" id="UP000183809"/>
    </source>
</evidence>
<evidence type="ECO:0000256" key="5">
    <source>
        <dbReference type="ARBA" id="ARBA00046211"/>
    </source>
</evidence>
<evidence type="ECO:0000256" key="7">
    <source>
        <dbReference type="RuleBase" id="RU367113"/>
    </source>
</evidence>
<dbReference type="InterPro" id="IPR013961">
    <property type="entry name" value="RAI1"/>
</dbReference>
<dbReference type="GO" id="GO:0000956">
    <property type="term" value="P:nuclear-transcribed mRNA catabolic process"/>
    <property type="evidence" value="ECO:0007669"/>
    <property type="project" value="TreeGrafter"/>
</dbReference>
<evidence type="ECO:0000256" key="2">
    <source>
        <dbReference type="ARBA" id="ARBA00006562"/>
    </source>
</evidence>
<dbReference type="PANTHER" id="PTHR12395">
    <property type="entry name" value="DOM-3 RELATED"/>
    <property type="match status" value="1"/>
</dbReference>
<keyword evidence="11" id="KW-1185">Reference proteome</keyword>
<feature type="compositionally biased region" description="Acidic residues" evidence="8">
    <location>
        <begin position="483"/>
        <end position="492"/>
    </location>
</feature>
<dbReference type="GO" id="GO:0005829">
    <property type="term" value="C:cytosol"/>
    <property type="evidence" value="ECO:0007669"/>
    <property type="project" value="TreeGrafter"/>
</dbReference>
<evidence type="ECO:0000259" key="9">
    <source>
        <dbReference type="Pfam" id="PF08652"/>
    </source>
</evidence>
<dbReference type="GO" id="GO:0004518">
    <property type="term" value="F:nuclease activity"/>
    <property type="evidence" value="ECO:0007669"/>
    <property type="project" value="UniProtKB-KW"/>
</dbReference>
<dbReference type="AlphaFoldDB" id="A0A1J9RGF3"/>
<dbReference type="InterPro" id="IPR039039">
    <property type="entry name" value="RAI1-like_fam"/>
</dbReference>
<proteinExistence type="inferred from homology"/>
<name>A0A1J9RGF3_9PEZI</name>
<dbReference type="Proteomes" id="UP000183809">
    <property type="component" value="Unassembled WGS sequence"/>
</dbReference>
<dbReference type="STRING" id="236234.A0A1J9RGF3"/>
<dbReference type="GO" id="GO:0034353">
    <property type="term" value="F:mRNA 5'-diphosphatase activity"/>
    <property type="evidence" value="ECO:0007669"/>
    <property type="project" value="TreeGrafter"/>
</dbReference>
<reference evidence="10 11" key="1">
    <citation type="submission" date="2016-10" db="EMBL/GenBank/DDBJ databases">
        <title>Proteomics and genomics reveal pathogen-plant mechanisms compatible with a hemibiotrophic lifestyle of Diplodia corticola.</title>
        <authorList>
            <person name="Fernandes I."/>
            <person name="De Jonge R."/>
            <person name="Van De Peer Y."/>
            <person name="Devreese B."/>
            <person name="Alves A."/>
            <person name="Esteves A.C."/>
        </authorList>
    </citation>
    <scope>NUCLEOTIDE SEQUENCE [LARGE SCALE GENOMIC DNA]</scope>
    <source>
        <strain evidence="10 11">CBS 112549</strain>
    </source>
</reference>
<sequence length="492" mass="55726">MSSPHADGSAESVPPAAYFQIDPRVNGDAFSGRPRNIHRPEEIAEFSYDENHDIHLDARSLSYYYPPQPRGVENHIYLDKGLESFRQLDDSQDGHLSGLLTAIMDMEQKQNAKTDAHFIAYRGMIANLLTMPYQKIDGWTMNATYFDGTIFIEEDKGAKFERKAREEDQSPAQKRRETLQYYYGFKFETLYTIPDIWDNVSRDEIESRDDKIVSNYAQYCSIVKTGVGDMNIVIGGEVDCIWDDKIPGAKYHNYVELKTTEWIDEAHLPRGEIKRKLLNYDRRKIKYWAQSFLIGCPTIIVAKKDTDGQVHMPLEVFKTNSIPTAIRNTSGLWNSVVCVQTLSAFLEWLQSYIKGSTGMWKLTKKPGMAPICLSHFTPTGTGQILTPSFKAHRIAMQAARVSRSPSAEGEHVGEEKDKMDTDEVEKRPSAEGEHVGEEKNKMDTDEVEKRPSAEGEHVGEDKEKMDTAEVEKHPSAEGKNGDEGGDTMDMEA</sequence>
<dbReference type="GeneID" id="31016606"/>
<dbReference type="GO" id="GO:0046872">
    <property type="term" value="F:metal ion binding"/>
    <property type="evidence" value="ECO:0007669"/>
    <property type="project" value="UniProtKB-KW"/>
</dbReference>
<keyword evidence="7" id="KW-0540">Nuclease</keyword>
<keyword evidence="7" id="KW-0539">Nucleus</keyword>
<keyword evidence="7" id="KW-0378">Hydrolase</keyword>
<comment type="subcellular location">
    <subcellularLocation>
        <location evidence="7">Nucleus</location>
    </subcellularLocation>
</comment>
<dbReference type="EMBL" id="MNUE01000046">
    <property type="protein sequence ID" value="OJD31619.1"/>
    <property type="molecule type" value="Genomic_DNA"/>
</dbReference>
<dbReference type="OrthoDB" id="5853397at2759"/>
<evidence type="ECO:0000256" key="8">
    <source>
        <dbReference type="SAM" id="MobiDB-lite"/>
    </source>
</evidence>
<feature type="compositionally biased region" description="Basic and acidic residues" evidence="8">
    <location>
        <begin position="408"/>
        <end position="482"/>
    </location>
</feature>
<comment type="similarity">
    <text evidence="2 7">Belongs to the DXO/Dom3Z family.</text>
</comment>
<evidence type="ECO:0000256" key="1">
    <source>
        <dbReference type="ARBA" id="ARBA00001968"/>
    </source>
</evidence>
<protein>
    <recommendedName>
        <fullName evidence="7">Decapping nuclease</fullName>
        <ecNumber evidence="7">3.6.1.-</ecNumber>
    </recommendedName>
</protein>
<keyword evidence="7" id="KW-0479">Metal-binding</keyword>
<organism evidence="10 11">
    <name type="scientific">Diplodia corticola</name>
    <dbReference type="NCBI Taxonomy" id="236234"/>
    <lineage>
        <taxon>Eukaryota</taxon>
        <taxon>Fungi</taxon>
        <taxon>Dikarya</taxon>
        <taxon>Ascomycota</taxon>
        <taxon>Pezizomycotina</taxon>
        <taxon>Dothideomycetes</taxon>
        <taxon>Dothideomycetes incertae sedis</taxon>
        <taxon>Botryosphaeriales</taxon>
        <taxon>Botryosphaeriaceae</taxon>
        <taxon>Diplodia</taxon>
    </lineage>
</organism>
<evidence type="ECO:0000256" key="6">
    <source>
        <dbReference type="ARBA" id="ARBA00048124"/>
    </source>
</evidence>
<comment type="catalytic activity">
    <reaction evidence="3">
        <text>a 5'-end (N(7)-methyl 5'-triphosphoguanosine)-ribonucleoside-ribonucleotide in mRNA + H2O = a (N(7)-methyl 5'-triphosphoguanosine)-nucleoside + a 5'-end phospho-ribonucleoside in mRNA + H(+)</text>
        <dbReference type="Rhea" id="RHEA:66928"/>
        <dbReference type="Rhea" id="RHEA-COMP:15692"/>
        <dbReference type="Rhea" id="RHEA-COMP:17313"/>
        <dbReference type="ChEBI" id="CHEBI:15377"/>
        <dbReference type="ChEBI" id="CHEBI:15378"/>
        <dbReference type="ChEBI" id="CHEBI:138282"/>
        <dbReference type="ChEBI" id="CHEBI:172876"/>
        <dbReference type="ChEBI" id="CHEBI:172877"/>
    </reaction>
    <physiologicalReaction direction="left-to-right" evidence="3">
        <dbReference type="Rhea" id="RHEA:66929"/>
    </physiologicalReaction>
</comment>
<dbReference type="RefSeq" id="XP_020127879.1">
    <property type="nucleotide sequence ID" value="XM_020276345.1"/>
</dbReference>
<dbReference type="GO" id="GO:0000166">
    <property type="term" value="F:nucleotide binding"/>
    <property type="evidence" value="ECO:0007669"/>
    <property type="project" value="UniProtKB-KW"/>
</dbReference>
<evidence type="ECO:0000256" key="4">
    <source>
        <dbReference type="ARBA" id="ARBA00044692"/>
    </source>
</evidence>
<feature type="domain" description="RAI1-like" evidence="9">
    <location>
        <begin position="39"/>
        <end position="389"/>
    </location>
</feature>
<dbReference type="GO" id="GO:0003723">
    <property type="term" value="F:RNA binding"/>
    <property type="evidence" value="ECO:0007669"/>
    <property type="project" value="UniProtKB-KW"/>
</dbReference>
<evidence type="ECO:0000313" key="10">
    <source>
        <dbReference type="EMBL" id="OJD31619.1"/>
    </source>
</evidence>